<dbReference type="EMBL" id="JABELX010000001">
    <property type="protein sequence ID" value="NNH68904.1"/>
    <property type="molecule type" value="Genomic_DNA"/>
</dbReference>
<organism evidence="2 3">
    <name type="scientific">Nocardia uniformis</name>
    <dbReference type="NCBI Taxonomy" id="53432"/>
    <lineage>
        <taxon>Bacteria</taxon>
        <taxon>Bacillati</taxon>
        <taxon>Actinomycetota</taxon>
        <taxon>Actinomycetes</taxon>
        <taxon>Mycobacteriales</taxon>
        <taxon>Nocardiaceae</taxon>
        <taxon>Nocardia</taxon>
    </lineage>
</organism>
<gene>
    <name evidence="2" type="ORF">HLB23_03265</name>
</gene>
<protein>
    <submittedName>
        <fullName evidence="2">Uncharacterized protein</fullName>
    </submittedName>
</protein>
<sequence>MSRTDQQCSCCTDFGNTDHSRGEQDYCGADGRARGQRDDLRDAGCADRGAGERDCARSGGSGEGGCPHDAVDSDGDSGAAEEPVPPPKQNVTGHRTAT</sequence>
<feature type="compositionally biased region" description="Polar residues" evidence="1">
    <location>
        <begin position="89"/>
        <end position="98"/>
    </location>
</feature>
<dbReference type="Proteomes" id="UP000586827">
    <property type="component" value="Unassembled WGS sequence"/>
</dbReference>
<evidence type="ECO:0000313" key="3">
    <source>
        <dbReference type="Proteomes" id="UP000586827"/>
    </source>
</evidence>
<feature type="region of interest" description="Disordered" evidence="1">
    <location>
        <begin position="14"/>
        <end position="98"/>
    </location>
</feature>
<comment type="caution">
    <text evidence="2">The sequence shown here is derived from an EMBL/GenBank/DDBJ whole genome shotgun (WGS) entry which is preliminary data.</text>
</comment>
<keyword evidence="3" id="KW-1185">Reference proteome</keyword>
<feature type="compositionally biased region" description="Basic and acidic residues" evidence="1">
    <location>
        <begin position="31"/>
        <end position="56"/>
    </location>
</feature>
<name>A0A849BS06_9NOCA</name>
<dbReference type="AlphaFoldDB" id="A0A849BS06"/>
<reference evidence="2 3" key="1">
    <citation type="submission" date="2020-05" db="EMBL/GenBank/DDBJ databases">
        <title>MicrobeNet Type strains.</title>
        <authorList>
            <person name="Nicholson A.C."/>
        </authorList>
    </citation>
    <scope>NUCLEOTIDE SEQUENCE [LARGE SCALE GENOMIC DNA]</scope>
    <source>
        <strain evidence="2 3">JCM 3224</strain>
    </source>
</reference>
<evidence type="ECO:0000256" key="1">
    <source>
        <dbReference type="SAM" id="MobiDB-lite"/>
    </source>
</evidence>
<accession>A0A849BS06</accession>
<evidence type="ECO:0000313" key="2">
    <source>
        <dbReference type="EMBL" id="NNH68904.1"/>
    </source>
</evidence>
<proteinExistence type="predicted"/>